<keyword evidence="7" id="KW-1185">Reference proteome</keyword>
<proteinExistence type="inferred from homology"/>
<protein>
    <submittedName>
        <fullName evidence="6">Protein-tyrosine phosphatase</fullName>
        <ecNumber evidence="6">3.1.3.48</ecNumber>
    </submittedName>
</protein>
<dbReference type="SUPFAM" id="SSF52788">
    <property type="entry name" value="Phosphotyrosine protein phosphatases I"/>
    <property type="match status" value="1"/>
</dbReference>
<gene>
    <name evidence="6" type="ORF">FHU38_003699</name>
</gene>
<keyword evidence="2 6" id="KW-0378">Hydrolase</keyword>
<dbReference type="AlphaFoldDB" id="A0A7X5USG4"/>
<dbReference type="InterPro" id="IPR017867">
    <property type="entry name" value="Tyr_phospatase_low_mol_wt"/>
</dbReference>
<evidence type="ECO:0000256" key="3">
    <source>
        <dbReference type="ARBA" id="ARBA00022912"/>
    </source>
</evidence>
<organism evidence="6 7">
    <name type="scientific">Saccharomonospora amisosensis</name>
    <dbReference type="NCBI Taxonomy" id="1128677"/>
    <lineage>
        <taxon>Bacteria</taxon>
        <taxon>Bacillati</taxon>
        <taxon>Actinomycetota</taxon>
        <taxon>Actinomycetes</taxon>
        <taxon>Pseudonocardiales</taxon>
        <taxon>Pseudonocardiaceae</taxon>
        <taxon>Saccharomonospora</taxon>
    </lineage>
</organism>
<dbReference type="Pfam" id="PF01451">
    <property type="entry name" value="LMWPc"/>
    <property type="match status" value="1"/>
</dbReference>
<evidence type="ECO:0000313" key="6">
    <source>
        <dbReference type="EMBL" id="NIJ13355.1"/>
    </source>
</evidence>
<evidence type="ECO:0000256" key="2">
    <source>
        <dbReference type="ARBA" id="ARBA00022801"/>
    </source>
</evidence>
<dbReference type="PANTHER" id="PTHR11717:SF31">
    <property type="entry name" value="LOW MOLECULAR WEIGHT PROTEIN-TYROSINE-PHOSPHATASE ETP-RELATED"/>
    <property type="match status" value="1"/>
</dbReference>
<feature type="active site" evidence="4">
    <location>
        <position position="22"/>
    </location>
</feature>
<evidence type="ECO:0000256" key="4">
    <source>
        <dbReference type="PIRSR" id="PIRSR617867-1"/>
    </source>
</evidence>
<feature type="domain" description="Phosphotyrosine protein phosphatase I" evidence="5">
    <location>
        <begin position="10"/>
        <end position="197"/>
    </location>
</feature>
<sequence length="211" mass="22896">MTTSHTGQNFRILFVCTGNICRSPFAQFLTDSLIKARLRPVDADRFVVGSAGIEALPGARIDVLAHAELARRGLAGSAAEFRARRLQPETAANADLVLTADRDHRSAVVHLAPSALRKTFCIREFARHIRDIPPVGLPPHPVDRATRLVALAAQRRGAVCYATEHDDTIPDPRGRSAAVHRSMAETIASAITPFVGRLAEPVMETPARETV</sequence>
<evidence type="ECO:0000256" key="1">
    <source>
        <dbReference type="ARBA" id="ARBA00011063"/>
    </source>
</evidence>
<dbReference type="GO" id="GO:0004725">
    <property type="term" value="F:protein tyrosine phosphatase activity"/>
    <property type="evidence" value="ECO:0007669"/>
    <property type="project" value="UniProtKB-EC"/>
</dbReference>
<dbReference type="InterPro" id="IPR050438">
    <property type="entry name" value="LMW_PTPase"/>
</dbReference>
<dbReference type="Proteomes" id="UP000545493">
    <property type="component" value="Unassembled WGS sequence"/>
</dbReference>
<dbReference type="Gene3D" id="3.40.50.2300">
    <property type="match status" value="1"/>
</dbReference>
<reference evidence="6 7" key="1">
    <citation type="submission" date="2020-03" db="EMBL/GenBank/DDBJ databases">
        <title>Sequencing the genomes of 1000 actinobacteria strains.</title>
        <authorList>
            <person name="Klenk H.-P."/>
        </authorList>
    </citation>
    <scope>NUCLEOTIDE SEQUENCE [LARGE SCALE GENOMIC DNA]</scope>
    <source>
        <strain evidence="6 7">DSM 45685</strain>
    </source>
</reference>
<dbReference type="EMBL" id="JAAOYM010000001">
    <property type="protein sequence ID" value="NIJ13355.1"/>
    <property type="molecule type" value="Genomic_DNA"/>
</dbReference>
<dbReference type="EC" id="3.1.3.48" evidence="6"/>
<dbReference type="PRINTS" id="PR00719">
    <property type="entry name" value="LMWPTPASE"/>
</dbReference>
<feature type="active site" description="Nucleophile" evidence="4">
    <location>
        <position position="16"/>
    </location>
</feature>
<dbReference type="InterPro" id="IPR023485">
    <property type="entry name" value="Ptyr_pPase"/>
</dbReference>
<keyword evidence="3" id="KW-0904">Protein phosphatase</keyword>
<accession>A0A7X5USG4</accession>
<name>A0A7X5USG4_9PSEU</name>
<dbReference type="SMART" id="SM00226">
    <property type="entry name" value="LMWPc"/>
    <property type="match status" value="1"/>
</dbReference>
<comment type="caution">
    <text evidence="6">The sequence shown here is derived from an EMBL/GenBank/DDBJ whole genome shotgun (WGS) entry which is preliminary data.</text>
</comment>
<comment type="similarity">
    <text evidence="1">Belongs to the low molecular weight phosphotyrosine protein phosphatase family.</text>
</comment>
<evidence type="ECO:0000259" key="5">
    <source>
        <dbReference type="SMART" id="SM00226"/>
    </source>
</evidence>
<evidence type="ECO:0000313" key="7">
    <source>
        <dbReference type="Proteomes" id="UP000545493"/>
    </source>
</evidence>
<dbReference type="InterPro" id="IPR036196">
    <property type="entry name" value="Ptyr_pPase_sf"/>
</dbReference>
<dbReference type="RefSeq" id="WP_167173072.1">
    <property type="nucleotide sequence ID" value="NZ_JAAOYM010000001.1"/>
</dbReference>
<dbReference type="PANTHER" id="PTHR11717">
    <property type="entry name" value="LOW MOLECULAR WEIGHT PROTEIN TYROSINE PHOSPHATASE"/>
    <property type="match status" value="1"/>
</dbReference>